<dbReference type="InterPro" id="IPR017853">
    <property type="entry name" value="GH"/>
</dbReference>
<evidence type="ECO:0000313" key="2">
    <source>
        <dbReference type="EMBL" id="KAI5418897.1"/>
    </source>
</evidence>
<dbReference type="Gene3D" id="3.20.20.80">
    <property type="entry name" value="Glycosidases"/>
    <property type="match status" value="1"/>
</dbReference>
<dbReference type="AlphaFoldDB" id="A0A9D5ANT2"/>
<keyword evidence="3" id="KW-1185">Reference proteome</keyword>
<dbReference type="PROSITE" id="PS51910">
    <property type="entry name" value="GH18_2"/>
    <property type="match status" value="1"/>
</dbReference>
<organism evidence="2 3">
    <name type="scientific">Pisum sativum</name>
    <name type="common">Garden pea</name>
    <name type="synonym">Lathyrus oleraceus</name>
    <dbReference type="NCBI Taxonomy" id="3888"/>
    <lineage>
        <taxon>Eukaryota</taxon>
        <taxon>Viridiplantae</taxon>
        <taxon>Streptophyta</taxon>
        <taxon>Embryophyta</taxon>
        <taxon>Tracheophyta</taxon>
        <taxon>Spermatophyta</taxon>
        <taxon>Magnoliopsida</taxon>
        <taxon>eudicotyledons</taxon>
        <taxon>Gunneridae</taxon>
        <taxon>Pentapetalae</taxon>
        <taxon>rosids</taxon>
        <taxon>fabids</taxon>
        <taxon>Fabales</taxon>
        <taxon>Fabaceae</taxon>
        <taxon>Papilionoideae</taxon>
        <taxon>50 kb inversion clade</taxon>
        <taxon>NPAAA clade</taxon>
        <taxon>Hologalegina</taxon>
        <taxon>IRL clade</taxon>
        <taxon>Fabeae</taxon>
        <taxon>Lathyrus</taxon>
    </lineage>
</organism>
<feature type="domain" description="GH18" evidence="1">
    <location>
        <begin position="18"/>
        <end position="287"/>
    </location>
</feature>
<dbReference type="InterPro" id="IPR001223">
    <property type="entry name" value="Glyco_hydro18_cat"/>
</dbReference>
<comment type="caution">
    <text evidence="2">The sequence shown here is derived from an EMBL/GenBank/DDBJ whole genome shotgun (WGS) entry which is preliminary data.</text>
</comment>
<protein>
    <recommendedName>
        <fullName evidence="1">GH18 domain-containing protein</fullName>
    </recommendedName>
</protein>
<accession>A0A9D5ANT2</accession>
<evidence type="ECO:0000259" key="1">
    <source>
        <dbReference type="PROSITE" id="PS51910"/>
    </source>
</evidence>
<reference evidence="2 3" key="1">
    <citation type="journal article" date="2022" name="Nat. Genet.">
        <title>Improved pea reference genome and pan-genome highlight genomic features and evolutionary characteristics.</title>
        <authorList>
            <person name="Yang T."/>
            <person name="Liu R."/>
            <person name="Luo Y."/>
            <person name="Hu S."/>
            <person name="Wang D."/>
            <person name="Wang C."/>
            <person name="Pandey M.K."/>
            <person name="Ge S."/>
            <person name="Xu Q."/>
            <person name="Li N."/>
            <person name="Li G."/>
            <person name="Huang Y."/>
            <person name="Saxena R.K."/>
            <person name="Ji Y."/>
            <person name="Li M."/>
            <person name="Yan X."/>
            <person name="He Y."/>
            <person name="Liu Y."/>
            <person name="Wang X."/>
            <person name="Xiang C."/>
            <person name="Varshney R.K."/>
            <person name="Ding H."/>
            <person name="Gao S."/>
            <person name="Zong X."/>
        </authorList>
    </citation>
    <scope>NUCLEOTIDE SEQUENCE [LARGE SCALE GENOMIC DNA]</scope>
    <source>
        <strain evidence="2 3">cv. Zhongwan 6</strain>
    </source>
</reference>
<dbReference type="Proteomes" id="UP001058974">
    <property type="component" value="Chromosome 4"/>
</dbReference>
<dbReference type="SUPFAM" id="SSF51445">
    <property type="entry name" value="(Trans)glycosidases"/>
    <property type="match status" value="1"/>
</dbReference>
<dbReference type="Pfam" id="PF00704">
    <property type="entry name" value="Glyco_hydro_18"/>
    <property type="match status" value="1"/>
</dbReference>
<dbReference type="PANTHER" id="PTHR46476:SF13">
    <property type="entry name" value="2, PUTATIVE, EXPRESSED-RELATED"/>
    <property type="match status" value="1"/>
</dbReference>
<dbReference type="Gramene" id="Psat04G0320800-T1">
    <property type="protein sequence ID" value="KAI5418897.1"/>
    <property type="gene ID" value="KIW84_043208"/>
</dbReference>
<dbReference type="GO" id="GO:0005975">
    <property type="term" value="P:carbohydrate metabolic process"/>
    <property type="evidence" value="ECO:0007669"/>
    <property type="project" value="InterPro"/>
</dbReference>
<sequence length="287" mass="33153">MALRSCHSKHIQIKPNCHKMSSYNTNENIDLTIYRQYILHIPTQLNFNAKIEKNDFILGFASETYIQGKGTGNFNPTWNVNHLSPENIKTFKDNNPEVRVIISIGGVGEEFPFNPFDKNTWMIYAVNSIRQIILRYNQTHKDQNLIDGIDIHYDIVKSDEDDFSIYVGEVIRQLKNDKPLSINVVSIAPTKLAESYYEKLYLDNKKIIDLVDYQFYNQKFSSQDEVVELYKKLAVTYRPSKVLAGYNNPPDPVLMEGIIYLIKNKLLPGVFVWNSNPSTTGYVSFSF</sequence>
<dbReference type="PANTHER" id="PTHR46476">
    <property type="entry name" value="CHITINASE 2-LIKE"/>
    <property type="match status" value="1"/>
</dbReference>
<proteinExistence type="predicted"/>
<gene>
    <name evidence="2" type="ORF">KIW84_043208</name>
</gene>
<name>A0A9D5ANT2_PEA</name>
<dbReference type="EMBL" id="JAMSHJ010000004">
    <property type="protein sequence ID" value="KAI5418897.1"/>
    <property type="molecule type" value="Genomic_DNA"/>
</dbReference>
<evidence type="ECO:0000313" key="3">
    <source>
        <dbReference type="Proteomes" id="UP001058974"/>
    </source>
</evidence>